<evidence type="ECO:0000313" key="2">
    <source>
        <dbReference type="Proteomes" id="UP000595437"/>
    </source>
</evidence>
<dbReference type="AlphaFoldDB" id="A0A7T8JWN8"/>
<accession>A0A7T8JWN8</accession>
<proteinExistence type="predicted"/>
<dbReference type="EMBL" id="CP045901">
    <property type="protein sequence ID" value="QQP37224.1"/>
    <property type="molecule type" value="Genomic_DNA"/>
</dbReference>
<dbReference type="Proteomes" id="UP000595437">
    <property type="component" value="Chromosome 12"/>
</dbReference>
<sequence length="109" mass="11937">MSLCCEIGCRSVFLSEFTSRGNPPPFLYASPVVKNSPQKAHKDPVTAEFVNVLVIHSKGLKGSRFIIALPSHSTCMGLITLTLCFNQQEDITIPFPLTHALSSEPHVLK</sequence>
<gene>
    <name evidence="1" type="ORF">FKW44_017424</name>
</gene>
<reference evidence="2" key="1">
    <citation type="submission" date="2021-01" db="EMBL/GenBank/DDBJ databases">
        <title>Caligus Genome Assembly.</title>
        <authorList>
            <person name="Gallardo-Escarate C."/>
        </authorList>
    </citation>
    <scope>NUCLEOTIDE SEQUENCE [LARGE SCALE GENOMIC DNA]</scope>
</reference>
<protein>
    <submittedName>
        <fullName evidence="1">Uncharacterized protein</fullName>
    </submittedName>
</protein>
<organism evidence="1 2">
    <name type="scientific">Caligus rogercresseyi</name>
    <name type="common">Sea louse</name>
    <dbReference type="NCBI Taxonomy" id="217165"/>
    <lineage>
        <taxon>Eukaryota</taxon>
        <taxon>Metazoa</taxon>
        <taxon>Ecdysozoa</taxon>
        <taxon>Arthropoda</taxon>
        <taxon>Crustacea</taxon>
        <taxon>Multicrustacea</taxon>
        <taxon>Hexanauplia</taxon>
        <taxon>Copepoda</taxon>
        <taxon>Siphonostomatoida</taxon>
        <taxon>Caligidae</taxon>
        <taxon>Caligus</taxon>
    </lineage>
</organism>
<name>A0A7T8JWN8_CALRO</name>
<keyword evidence="2" id="KW-1185">Reference proteome</keyword>
<evidence type="ECO:0000313" key="1">
    <source>
        <dbReference type="EMBL" id="QQP37224.1"/>
    </source>
</evidence>